<proteinExistence type="predicted"/>
<reference evidence="6" key="2">
    <citation type="journal article" date="2008" name="Genome Biol.">
        <title>Improved genome assembly and evidence-based global gene model set for the chordate Ciona intestinalis: new insight into intron and operon populations.</title>
        <authorList>
            <person name="Satou Y."/>
            <person name="Mineta K."/>
            <person name="Ogasawara M."/>
            <person name="Sasakura Y."/>
            <person name="Shoguchi E."/>
            <person name="Ueno K."/>
            <person name="Yamada L."/>
            <person name="Matsumoto J."/>
            <person name="Wasserscheid J."/>
            <person name="Dewar K."/>
            <person name="Wiley G.B."/>
            <person name="Macmil S.L."/>
            <person name="Roe B.A."/>
            <person name="Zeller R.W."/>
            <person name="Hastings K.E."/>
            <person name="Lemaire P."/>
            <person name="Lindquist E."/>
            <person name="Endo T."/>
            <person name="Hotta K."/>
            <person name="Inaba K."/>
        </authorList>
    </citation>
    <scope>NUCLEOTIDE SEQUENCE [LARGE SCALE GENOMIC DNA]</scope>
    <source>
        <strain evidence="6">wild type</strain>
    </source>
</reference>
<reference evidence="6" key="3">
    <citation type="submission" date="2025-08" db="UniProtKB">
        <authorList>
            <consortium name="Ensembl"/>
        </authorList>
    </citation>
    <scope>IDENTIFICATION</scope>
</reference>
<protein>
    <recommendedName>
        <fullName evidence="5">CUB domain-containing protein</fullName>
    </recommendedName>
</protein>
<feature type="domain" description="CUB" evidence="5">
    <location>
        <begin position="175"/>
        <end position="262"/>
    </location>
</feature>
<dbReference type="SMART" id="SM00042">
    <property type="entry name" value="CUB"/>
    <property type="match status" value="1"/>
</dbReference>
<dbReference type="OMA" id="FSMNTEG"/>
<keyword evidence="4" id="KW-0732">Signal</keyword>
<dbReference type="InParanoid" id="H2XVV9"/>
<dbReference type="Ensembl" id="ENSCINT00000037071.1">
    <property type="protein sequence ID" value="ENSCINP00000033793.1"/>
    <property type="gene ID" value="ENSCING00000022022.1"/>
</dbReference>
<dbReference type="Pfam" id="PF00431">
    <property type="entry name" value="CUB"/>
    <property type="match status" value="1"/>
</dbReference>
<dbReference type="HOGENOM" id="CLU_1063641_0_0_1"/>
<name>H2XVV9_CIOIN</name>
<sequence length="262" mass="29166">MFQLILLLLFTLADLSHQATSVEEAYVVGLFPEPVYEMVNTTGRDPNDQSIKITIQNMGSSANDVGYHAYLSDTAEALSFSMNTEGVSYRGKKVDHKEAREVFEKAKLEDHNAAVYIPRPLPVDRNSELQSESVNVHIKGEKKMTFNLEYTESIADKLASGEKVLNRAAVVLDMYGSTAENLFGEVYSPNYPNNYPNNADLAWWVRVPDDETVTLHVTDLDIEECCDRLTIYDGVSKNGQVISVLTGQLSNESIVIQTTTNS</sequence>
<dbReference type="PROSITE" id="PS01180">
    <property type="entry name" value="CUB"/>
    <property type="match status" value="1"/>
</dbReference>
<dbReference type="AlphaFoldDB" id="H2XVV9"/>
<dbReference type="SUPFAM" id="SSF49854">
    <property type="entry name" value="Spermadhesin, CUB domain"/>
    <property type="match status" value="1"/>
</dbReference>
<evidence type="ECO:0000256" key="1">
    <source>
        <dbReference type="ARBA" id="ARBA00022737"/>
    </source>
</evidence>
<dbReference type="Proteomes" id="UP000008144">
    <property type="component" value="Chromosome 1"/>
</dbReference>
<evidence type="ECO:0000256" key="4">
    <source>
        <dbReference type="SAM" id="SignalP"/>
    </source>
</evidence>
<evidence type="ECO:0000259" key="5">
    <source>
        <dbReference type="PROSITE" id="PS01180"/>
    </source>
</evidence>
<dbReference type="PANTHER" id="PTHR24251">
    <property type="entry name" value="OVOCHYMASE-RELATED"/>
    <property type="match status" value="1"/>
</dbReference>
<dbReference type="InterPro" id="IPR000859">
    <property type="entry name" value="CUB_dom"/>
</dbReference>
<dbReference type="GeneTree" id="ENSGT00940000169653"/>
<evidence type="ECO:0000313" key="6">
    <source>
        <dbReference type="Ensembl" id="ENSCINP00000033793.1"/>
    </source>
</evidence>
<dbReference type="EMBL" id="EAAA01000348">
    <property type="status" value="NOT_ANNOTATED_CDS"/>
    <property type="molecule type" value="Genomic_DNA"/>
</dbReference>
<keyword evidence="1" id="KW-0677">Repeat</keyword>
<accession>H2XVV9</accession>
<keyword evidence="7" id="KW-1185">Reference proteome</keyword>
<feature type="chain" id="PRO_5003577530" description="CUB domain-containing protein" evidence="4">
    <location>
        <begin position="22"/>
        <end position="262"/>
    </location>
</feature>
<evidence type="ECO:0000313" key="7">
    <source>
        <dbReference type="Proteomes" id="UP000008144"/>
    </source>
</evidence>
<comment type="caution">
    <text evidence="3">Lacks conserved residue(s) required for the propagation of feature annotation.</text>
</comment>
<reference evidence="7" key="1">
    <citation type="journal article" date="2002" name="Science">
        <title>The draft genome of Ciona intestinalis: insights into chordate and vertebrate origins.</title>
        <authorList>
            <person name="Dehal P."/>
            <person name="Satou Y."/>
            <person name="Campbell R.K."/>
            <person name="Chapman J."/>
            <person name="Degnan B."/>
            <person name="De Tomaso A."/>
            <person name="Davidson B."/>
            <person name="Di Gregorio A."/>
            <person name="Gelpke M."/>
            <person name="Goodstein D.M."/>
            <person name="Harafuji N."/>
            <person name="Hastings K.E."/>
            <person name="Ho I."/>
            <person name="Hotta K."/>
            <person name="Huang W."/>
            <person name="Kawashima T."/>
            <person name="Lemaire P."/>
            <person name="Martinez D."/>
            <person name="Meinertzhagen I.A."/>
            <person name="Necula S."/>
            <person name="Nonaka M."/>
            <person name="Putnam N."/>
            <person name="Rash S."/>
            <person name="Saiga H."/>
            <person name="Satake M."/>
            <person name="Terry A."/>
            <person name="Yamada L."/>
            <person name="Wang H.G."/>
            <person name="Awazu S."/>
            <person name="Azumi K."/>
            <person name="Boore J."/>
            <person name="Branno M."/>
            <person name="Chin-Bow S."/>
            <person name="DeSantis R."/>
            <person name="Doyle S."/>
            <person name="Francino P."/>
            <person name="Keys D.N."/>
            <person name="Haga S."/>
            <person name="Hayashi H."/>
            <person name="Hino K."/>
            <person name="Imai K.S."/>
            <person name="Inaba K."/>
            <person name="Kano S."/>
            <person name="Kobayashi K."/>
            <person name="Kobayashi M."/>
            <person name="Lee B.I."/>
            <person name="Makabe K.W."/>
            <person name="Manohar C."/>
            <person name="Matassi G."/>
            <person name="Medina M."/>
            <person name="Mochizuki Y."/>
            <person name="Mount S."/>
            <person name="Morishita T."/>
            <person name="Miura S."/>
            <person name="Nakayama A."/>
            <person name="Nishizaka S."/>
            <person name="Nomoto H."/>
            <person name="Ohta F."/>
            <person name="Oishi K."/>
            <person name="Rigoutsos I."/>
            <person name="Sano M."/>
            <person name="Sasaki A."/>
            <person name="Sasakura Y."/>
            <person name="Shoguchi E."/>
            <person name="Shin-i T."/>
            <person name="Spagnuolo A."/>
            <person name="Stainier D."/>
            <person name="Suzuki M.M."/>
            <person name="Tassy O."/>
            <person name="Takatori N."/>
            <person name="Tokuoka M."/>
            <person name="Yagi K."/>
            <person name="Yoshizaki F."/>
            <person name="Wada S."/>
            <person name="Zhang C."/>
            <person name="Hyatt P.D."/>
            <person name="Larimer F."/>
            <person name="Detter C."/>
            <person name="Doggett N."/>
            <person name="Glavina T."/>
            <person name="Hawkins T."/>
            <person name="Richardson P."/>
            <person name="Lucas S."/>
            <person name="Kohara Y."/>
            <person name="Levine M."/>
            <person name="Satoh N."/>
            <person name="Rokhsar D.S."/>
        </authorList>
    </citation>
    <scope>NUCLEOTIDE SEQUENCE [LARGE SCALE GENOMIC DNA]</scope>
</reference>
<keyword evidence="2" id="KW-1015">Disulfide bond</keyword>
<feature type="signal peptide" evidence="4">
    <location>
        <begin position="1"/>
        <end position="21"/>
    </location>
</feature>
<dbReference type="Gene3D" id="2.60.120.290">
    <property type="entry name" value="Spermadhesin, CUB domain"/>
    <property type="match status" value="1"/>
</dbReference>
<evidence type="ECO:0000256" key="3">
    <source>
        <dbReference type="PROSITE-ProRule" id="PRU00059"/>
    </source>
</evidence>
<evidence type="ECO:0000256" key="2">
    <source>
        <dbReference type="ARBA" id="ARBA00023157"/>
    </source>
</evidence>
<reference evidence="6" key="4">
    <citation type="submission" date="2025-09" db="UniProtKB">
        <authorList>
            <consortium name="Ensembl"/>
        </authorList>
    </citation>
    <scope>IDENTIFICATION</scope>
</reference>
<dbReference type="InterPro" id="IPR035914">
    <property type="entry name" value="Sperma_CUB_dom_sf"/>
</dbReference>
<organism evidence="6 7">
    <name type="scientific">Ciona intestinalis</name>
    <name type="common">Transparent sea squirt</name>
    <name type="synonym">Ascidia intestinalis</name>
    <dbReference type="NCBI Taxonomy" id="7719"/>
    <lineage>
        <taxon>Eukaryota</taxon>
        <taxon>Metazoa</taxon>
        <taxon>Chordata</taxon>
        <taxon>Tunicata</taxon>
        <taxon>Ascidiacea</taxon>
        <taxon>Phlebobranchia</taxon>
        <taxon>Cionidae</taxon>
        <taxon>Ciona</taxon>
    </lineage>
</organism>